<dbReference type="RefSeq" id="WP_071971743.1">
    <property type="nucleotide sequence ID" value="NZ_CP018076.1"/>
</dbReference>
<dbReference type="Proteomes" id="UP000181897">
    <property type="component" value="Chromosome"/>
</dbReference>
<dbReference type="STRING" id="1917485.BOO69_08275"/>
<reference evidence="1 2" key="1">
    <citation type="submission" date="2016-11" db="EMBL/GenBank/DDBJ databases">
        <title>Complete genome sequence of Sulfitobacter sp. AM1-D1, a toxic bacteria associated with marine dinoflagellate Alexandrium minutum in East China Sea.</title>
        <authorList>
            <person name="Yang Q."/>
            <person name="Zhang X."/>
            <person name="Tian X."/>
        </authorList>
    </citation>
    <scope>NUCLEOTIDE SEQUENCE [LARGE SCALE GENOMIC DNA]</scope>
    <source>
        <strain evidence="1 2">AM1-D1</strain>
    </source>
</reference>
<organism evidence="1 2">
    <name type="scientific">Sulfitobacter alexandrii</name>
    <dbReference type="NCBI Taxonomy" id="1917485"/>
    <lineage>
        <taxon>Bacteria</taxon>
        <taxon>Pseudomonadati</taxon>
        <taxon>Pseudomonadota</taxon>
        <taxon>Alphaproteobacteria</taxon>
        <taxon>Rhodobacterales</taxon>
        <taxon>Roseobacteraceae</taxon>
        <taxon>Sulfitobacter</taxon>
    </lineage>
</organism>
<name>A0A1J0WGE9_9RHOB</name>
<gene>
    <name evidence="1" type="ORF">BOO69_08275</name>
</gene>
<protein>
    <recommendedName>
        <fullName evidence="3">HK97 gp10 family phage protein</fullName>
    </recommendedName>
</protein>
<dbReference type="OrthoDB" id="8480914at2"/>
<dbReference type="EMBL" id="CP018076">
    <property type="protein sequence ID" value="APE43412.1"/>
    <property type="molecule type" value="Genomic_DNA"/>
</dbReference>
<evidence type="ECO:0000313" key="2">
    <source>
        <dbReference type="Proteomes" id="UP000181897"/>
    </source>
</evidence>
<evidence type="ECO:0008006" key="3">
    <source>
        <dbReference type="Google" id="ProtNLM"/>
    </source>
</evidence>
<accession>A0A1J0WGE9</accession>
<keyword evidence="2" id="KW-1185">Reference proteome</keyword>
<dbReference type="AlphaFoldDB" id="A0A1J0WGE9"/>
<proteinExistence type="predicted"/>
<sequence>MVQGLKEFNRRWTQIPKLVRQAAIETLEMNAEELVAAMRAVLPLDEIEIAWTWGTPPKGAMTLGKVGTSDRGLLITVYARADDFNPAWFEFGTGPRFTRAGRYTGQIPASPFFWPTYRAKKRRLKSRMTRNITKAIRNA</sequence>
<dbReference type="KEGG" id="suam:BOO69_08275"/>
<evidence type="ECO:0000313" key="1">
    <source>
        <dbReference type="EMBL" id="APE43412.1"/>
    </source>
</evidence>